<dbReference type="PANTHER" id="PTHR42695">
    <property type="entry name" value="GLUTAMINE AMIDOTRANSFERASE YLR126C-RELATED"/>
    <property type="match status" value="1"/>
</dbReference>
<evidence type="ECO:0000259" key="1">
    <source>
        <dbReference type="Pfam" id="PF00117"/>
    </source>
</evidence>
<dbReference type="RefSeq" id="WP_095620219.1">
    <property type="nucleotide sequence ID" value="NZ_NSKB01000002.1"/>
</dbReference>
<reference evidence="2 3" key="1">
    <citation type="submission" date="2017-08" db="EMBL/GenBank/DDBJ databases">
        <title>Halomonas alkalisoli sp. nov., isolated from saline alkaline soil.</title>
        <authorList>
            <person name="Wang D."/>
            <person name="Zhang G."/>
        </authorList>
    </citation>
    <scope>NUCLEOTIDE SEQUENCE [LARGE SCALE GENOMIC DNA]</scope>
    <source>
        <strain evidence="2 3">WRN001</strain>
    </source>
</reference>
<protein>
    <submittedName>
        <fullName evidence="2">Glutamine amidotransferase</fullName>
    </submittedName>
</protein>
<dbReference type="CDD" id="cd01741">
    <property type="entry name" value="GATase1_1"/>
    <property type="match status" value="1"/>
</dbReference>
<dbReference type="EMBL" id="NSKB01000002">
    <property type="protein sequence ID" value="PAU78548.1"/>
    <property type="molecule type" value="Genomic_DNA"/>
</dbReference>
<feature type="domain" description="Glutamine amidotransferase" evidence="1">
    <location>
        <begin position="24"/>
        <end position="186"/>
    </location>
</feature>
<dbReference type="PROSITE" id="PS51273">
    <property type="entry name" value="GATASE_TYPE_1"/>
    <property type="match status" value="1"/>
</dbReference>
<evidence type="ECO:0000313" key="2">
    <source>
        <dbReference type="EMBL" id="PAU78548.1"/>
    </source>
</evidence>
<dbReference type="Pfam" id="PF00117">
    <property type="entry name" value="GATase"/>
    <property type="match status" value="1"/>
</dbReference>
<sequence>MTQRTVKALRHIGFEDLGSFEAPLREAGYEIEYVDVAECNLEDQDPLGPDLLVVLGGPIGVYEHEAYPFILEETRLLRTRLEAGLPTLGICLGAQLMAAALGARVYPGPAKEIGWSALKLANSDELNPLAALRGISVLHWHGDTFDLPDGCRLLASTALYRNQAFSRGPNMLGLQFHAEILSARFEHWLLGHASELATTGINPITLRRDAQRHAGRAETARV</sequence>
<keyword evidence="2" id="KW-0315">Glutamine amidotransferase</keyword>
<dbReference type="InterPro" id="IPR044992">
    <property type="entry name" value="ChyE-like"/>
</dbReference>
<organism evidence="2 3">
    <name type="scientific">Halomonas salipaludis</name>
    <dbReference type="NCBI Taxonomy" id="2032625"/>
    <lineage>
        <taxon>Bacteria</taxon>
        <taxon>Pseudomonadati</taxon>
        <taxon>Pseudomonadota</taxon>
        <taxon>Gammaproteobacteria</taxon>
        <taxon>Oceanospirillales</taxon>
        <taxon>Halomonadaceae</taxon>
        <taxon>Halomonas</taxon>
    </lineage>
</organism>
<keyword evidence="2" id="KW-0808">Transferase</keyword>
<dbReference type="Proteomes" id="UP000217771">
    <property type="component" value="Unassembled WGS sequence"/>
</dbReference>
<dbReference type="SUPFAM" id="SSF52317">
    <property type="entry name" value="Class I glutamine amidotransferase-like"/>
    <property type="match status" value="1"/>
</dbReference>
<dbReference type="Gene3D" id="3.40.50.880">
    <property type="match status" value="1"/>
</dbReference>
<dbReference type="GO" id="GO:0005829">
    <property type="term" value="C:cytosol"/>
    <property type="evidence" value="ECO:0007669"/>
    <property type="project" value="TreeGrafter"/>
</dbReference>
<dbReference type="AlphaFoldDB" id="A0A2A2F0S2"/>
<keyword evidence="3" id="KW-1185">Reference proteome</keyword>
<proteinExistence type="predicted"/>
<dbReference type="InterPro" id="IPR017926">
    <property type="entry name" value="GATASE"/>
</dbReference>
<evidence type="ECO:0000313" key="3">
    <source>
        <dbReference type="Proteomes" id="UP000217771"/>
    </source>
</evidence>
<name>A0A2A2F0S2_9GAMM</name>
<dbReference type="OrthoDB" id="9813383at2"/>
<dbReference type="GO" id="GO:0016740">
    <property type="term" value="F:transferase activity"/>
    <property type="evidence" value="ECO:0007669"/>
    <property type="project" value="UniProtKB-KW"/>
</dbReference>
<dbReference type="NCBIfam" id="NF005458">
    <property type="entry name" value="PRK07053.1"/>
    <property type="match status" value="1"/>
</dbReference>
<comment type="caution">
    <text evidence="2">The sequence shown here is derived from an EMBL/GenBank/DDBJ whole genome shotgun (WGS) entry which is preliminary data.</text>
</comment>
<dbReference type="InterPro" id="IPR029062">
    <property type="entry name" value="Class_I_gatase-like"/>
</dbReference>
<gene>
    <name evidence="2" type="ORF">CK498_07570</name>
</gene>
<accession>A0A2A2F0S2</accession>
<dbReference type="PANTHER" id="PTHR42695:SF5">
    <property type="entry name" value="GLUTAMINE AMIDOTRANSFERASE YLR126C-RELATED"/>
    <property type="match status" value="1"/>
</dbReference>